<reference evidence="1" key="1">
    <citation type="submission" date="2014-11" db="EMBL/GenBank/DDBJ databases">
        <authorList>
            <person name="Amaro Gonzalez C."/>
        </authorList>
    </citation>
    <scope>NUCLEOTIDE SEQUENCE</scope>
</reference>
<dbReference type="EMBL" id="GBXM01077447">
    <property type="protein sequence ID" value="JAH31130.1"/>
    <property type="molecule type" value="Transcribed_RNA"/>
</dbReference>
<organism evidence="1">
    <name type="scientific">Anguilla anguilla</name>
    <name type="common">European freshwater eel</name>
    <name type="synonym">Muraena anguilla</name>
    <dbReference type="NCBI Taxonomy" id="7936"/>
    <lineage>
        <taxon>Eukaryota</taxon>
        <taxon>Metazoa</taxon>
        <taxon>Chordata</taxon>
        <taxon>Craniata</taxon>
        <taxon>Vertebrata</taxon>
        <taxon>Euteleostomi</taxon>
        <taxon>Actinopterygii</taxon>
        <taxon>Neopterygii</taxon>
        <taxon>Teleostei</taxon>
        <taxon>Anguilliformes</taxon>
        <taxon>Anguillidae</taxon>
        <taxon>Anguilla</taxon>
    </lineage>
</organism>
<reference evidence="1" key="2">
    <citation type="journal article" date="2015" name="Fish Shellfish Immunol.">
        <title>Early steps in the European eel (Anguilla anguilla)-Vibrio vulnificus interaction in the gills: Role of the RtxA13 toxin.</title>
        <authorList>
            <person name="Callol A."/>
            <person name="Pajuelo D."/>
            <person name="Ebbesson L."/>
            <person name="Teles M."/>
            <person name="MacKenzie S."/>
            <person name="Amaro C."/>
        </authorList>
    </citation>
    <scope>NUCLEOTIDE SEQUENCE</scope>
</reference>
<sequence length="16" mass="1957">MFNYSLRLFKNPQTPT</sequence>
<accession>A0A0E9RRW7</accession>
<dbReference type="AlphaFoldDB" id="A0A0E9RRW7"/>
<name>A0A0E9RRW7_ANGAN</name>
<evidence type="ECO:0000313" key="1">
    <source>
        <dbReference type="EMBL" id="JAH31130.1"/>
    </source>
</evidence>
<protein>
    <submittedName>
        <fullName evidence="1">Uncharacterized protein</fullName>
    </submittedName>
</protein>
<proteinExistence type="predicted"/>